<name>A0A1W6ZMG3_9HYPH</name>
<keyword evidence="2" id="KW-1185">Reference proteome</keyword>
<dbReference type="KEGG" id="psin:CAK95_01880"/>
<dbReference type="InterPro" id="IPR025515">
    <property type="entry name" value="DUF4403"/>
</dbReference>
<dbReference type="Proteomes" id="UP000194137">
    <property type="component" value="Chromosome"/>
</dbReference>
<dbReference type="OrthoDB" id="8252144at2"/>
<protein>
    <submittedName>
        <fullName evidence="1">Uncharacterized protein</fullName>
    </submittedName>
</protein>
<dbReference type="EMBL" id="CP021112">
    <property type="protein sequence ID" value="ARP97964.1"/>
    <property type="molecule type" value="Genomic_DNA"/>
</dbReference>
<dbReference type="Pfam" id="PF14356">
    <property type="entry name" value="DUF4403"/>
    <property type="match status" value="1"/>
</dbReference>
<gene>
    <name evidence="1" type="ORF">CAK95_01880</name>
</gene>
<dbReference type="AlphaFoldDB" id="A0A1W6ZMG3"/>
<reference evidence="1 2" key="1">
    <citation type="submission" date="2017-05" db="EMBL/GenBank/DDBJ databases">
        <title>Full genome sequence of Pseudorhodoplanes sinuspersici.</title>
        <authorList>
            <person name="Dastgheib S.M.M."/>
            <person name="Shavandi M."/>
            <person name="Tirandaz H."/>
        </authorList>
    </citation>
    <scope>NUCLEOTIDE SEQUENCE [LARGE SCALE GENOMIC DNA]</scope>
    <source>
        <strain evidence="1 2">RIPI110</strain>
    </source>
</reference>
<evidence type="ECO:0000313" key="2">
    <source>
        <dbReference type="Proteomes" id="UP000194137"/>
    </source>
</evidence>
<organism evidence="1 2">
    <name type="scientific">Pseudorhodoplanes sinuspersici</name>
    <dbReference type="NCBI Taxonomy" id="1235591"/>
    <lineage>
        <taxon>Bacteria</taxon>
        <taxon>Pseudomonadati</taxon>
        <taxon>Pseudomonadota</taxon>
        <taxon>Alphaproteobacteria</taxon>
        <taxon>Hyphomicrobiales</taxon>
        <taxon>Pseudorhodoplanes</taxon>
    </lineage>
</organism>
<proteinExistence type="predicted"/>
<accession>A0A1W6ZMG3</accession>
<dbReference type="RefSeq" id="WP_086086281.1">
    <property type="nucleotide sequence ID" value="NZ_CP021112.1"/>
</dbReference>
<evidence type="ECO:0000313" key="1">
    <source>
        <dbReference type="EMBL" id="ARP97964.1"/>
    </source>
</evidence>
<sequence>MYKLIGGGIAIAVAFFFGTLWAMDRLSSPEPQKPIIAEKPPLPPATRSSVIVAPVSIALPAIRQAMEQATPRNLTGKPDTQLGKLMAQAEIGYTLDREPLTLTGRADGLTVATTLNGSLRVSGKAAEQLSNITGALAGLLGEKAGRATKDTSGRVLDQRADIKGHVAVTSRPTITTGWRLEPNLNAQVKISDANIQLAGLKLNGGKEVKPLVDRAVSEQMAVLQSRLRNDAFIEHAARREWAKICRSISLGAADVGRPALFLEMRPTRAFAAQPIVDANNVTLTLGIEADTRIVAQETKPDCPFPGKLELVAPKDQGRLAIGLPIDVPFSEINRLLDAQIKGRTFPEEKNAAAKVTVQRATAAAMGDRMLVSLLVKAVEQKSWLGLGAQATVHVSGKPMLDQTQQTLRLEDVQLAVESDAAFGLLGAAAKAAMPQLQAALSKNTVIDLRPALANARRNIDKALADFRQQADGVKADATITGLRLVGIAFDSRIVRITAEIDGVARVAVTKLPQK</sequence>
<dbReference type="STRING" id="1235591.CAK95_01880"/>